<dbReference type="WBParaSite" id="JU765_v2.g2219.t1">
    <property type="protein sequence ID" value="JU765_v2.g2219.t1"/>
    <property type="gene ID" value="JU765_v2.g2219"/>
</dbReference>
<evidence type="ECO:0000313" key="2">
    <source>
        <dbReference type="WBParaSite" id="JU765_v2.g2219.t1"/>
    </source>
</evidence>
<organism evidence="1 2">
    <name type="scientific">Panagrolaimus sp. JU765</name>
    <dbReference type="NCBI Taxonomy" id="591449"/>
    <lineage>
        <taxon>Eukaryota</taxon>
        <taxon>Metazoa</taxon>
        <taxon>Ecdysozoa</taxon>
        <taxon>Nematoda</taxon>
        <taxon>Chromadorea</taxon>
        <taxon>Rhabditida</taxon>
        <taxon>Tylenchina</taxon>
        <taxon>Panagrolaimomorpha</taxon>
        <taxon>Panagrolaimoidea</taxon>
        <taxon>Panagrolaimidae</taxon>
        <taxon>Panagrolaimus</taxon>
    </lineage>
</organism>
<accession>A0AC34R0I4</accession>
<sequence>MARYVIEKEPKNFQEASQFAEKWLNMDFNIGNLNPNDASTGQELAWNRIEGQQNEENPEIEGKNREINPEEPNDETTDDTFVIEYVAKFDELTPEAADEAVTQQLKEAYTKDDPTEVGPITVEELYNAYEFKPELKAMIEAYEDWINQPKTVADEAKYRPRNNTELMMGVRHIELIKDPEEEFSCTYDGDTLKIKSLKYLKVDWDPERKCTLVNNLPWKGNPAKGISKSSKARHWVIQKAWNGQIHGKIITGRQLKLRPLYAECEVLFPFKNEEEAKEFYPEVESFANITPSKLFKGFDEQLGETEPTTKWLVLNPSEGHECEAEASESDDDDSISLSSGWSFEEEKYDPEILPIKMERELTRINNNAARTTFQMSGIRRSFLELKQKYEEVHAEQRLVRQQMQHMKRKLDYTVQGLGALVANTKRPKMTEEVTDHPGPKKSAETAEKTEETTTTDWEAKFEETFGELKIVDWTTLMEEDDNSGGVVLSVKNLGTCKCNVQWLEVKELTGLTGFASNANCRAMFGGIVLKSKKLKTNPSHQVG</sequence>
<proteinExistence type="predicted"/>
<protein>
    <submittedName>
        <fullName evidence="2">Uncharacterized protein</fullName>
    </submittedName>
</protein>
<reference evidence="2" key="1">
    <citation type="submission" date="2022-11" db="UniProtKB">
        <authorList>
            <consortium name="WormBaseParasite"/>
        </authorList>
    </citation>
    <scope>IDENTIFICATION</scope>
</reference>
<name>A0AC34R0I4_9BILA</name>
<evidence type="ECO:0000313" key="1">
    <source>
        <dbReference type="Proteomes" id="UP000887576"/>
    </source>
</evidence>
<dbReference type="Proteomes" id="UP000887576">
    <property type="component" value="Unplaced"/>
</dbReference>